<dbReference type="EMBL" id="CAJNNV010016670">
    <property type="protein sequence ID" value="CAE8604603.1"/>
    <property type="molecule type" value="Genomic_DNA"/>
</dbReference>
<gene>
    <name evidence="2" type="ORF">PGLA1383_LOCUS22753</name>
</gene>
<dbReference type="AlphaFoldDB" id="A0A813F392"/>
<feature type="compositionally biased region" description="Low complexity" evidence="1">
    <location>
        <begin position="32"/>
        <end position="55"/>
    </location>
</feature>
<protein>
    <submittedName>
        <fullName evidence="2">Uncharacterized protein</fullName>
    </submittedName>
</protein>
<proteinExistence type="predicted"/>
<reference evidence="2" key="1">
    <citation type="submission" date="2021-02" db="EMBL/GenBank/DDBJ databases">
        <authorList>
            <person name="Dougan E. K."/>
            <person name="Rhodes N."/>
            <person name="Thang M."/>
            <person name="Chan C."/>
        </authorList>
    </citation>
    <scope>NUCLEOTIDE SEQUENCE</scope>
</reference>
<evidence type="ECO:0000313" key="3">
    <source>
        <dbReference type="Proteomes" id="UP000654075"/>
    </source>
</evidence>
<name>A0A813F392_POLGL</name>
<accession>A0A813F392</accession>
<organism evidence="2 3">
    <name type="scientific">Polarella glacialis</name>
    <name type="common">Dinoflagellate</name>
    <dbReference type="NCBI Taxonomy" id="89957"/>
    <lineage>
        <taxon>Eukaryota</taxon>
        <taxon>Sar</taxon>
        <taxon>Alveolata</taxon>
        <taxon>Dinophyceae</taxon>
        <taxon>Suessiales</taxon>
        <taxon>Suessiaceae</taxon>
        <taxon>Polarella</taxon>
    </lineage>
</organism>
<evidence type="ECO:0000313" key="2">
    <source>
        <dbReference type="EMBL" id="CAE8604603.1"/>
    </source>
</evidence>
<comment type="caution">
    <text evidence="2">The sequence shown here is derived from an EMBL/GenBank/DDBJ whole genome shotgun (WGS) entry which is preliminary data.</text>
</comment>
<keyword evidence="3" id="KW-1185">Reference proteome</keyword>
<feature type="region of interest" description="Disordered" evidence="1">
    <location>
        <begin position="32"/>
        <end position="63"/>
    </location>
</feature>
<sequence>MQPEVGSGSARSTLLRRLSMAVTQCCGGCVTLPPVNPPSSTSSSVLLRSSTSTSVGGTAEDRDMLESQAKSLRLAIERRRRVPGSNAGDKKSTTAIMSHYEQVLHDLEAGIAALPKVSPGSPAGPASAR</sequence>
<dbReference type="Proteomes" id="UP000654075">
    <property type="component" value="Unassembled WGS sequence"/>
</dbReference>
<evidence type="ECO:0000256" key="1">
    <source>
        <dbReference type="SAM" id="MobiDB-lite"/>
    </source>
</evidence>